<protein>
    <submittedName>
        <fullName evidence="1">Uncharacterized protein</fullName>
    </submittedName>
</protein>
<comment type="caution">
    <text evidence="1">The sequence shown here is derived from an EMBL/GenBank/DDBJ whole genome shotgun (WGS) entry which is preliminary data.</text>
</comment>
<accession>A0ACC2KB25</accession>
<dbReference type="Proteomes" id="UP001234297">
    <property type="component" value="Chromosome 4"/>
</dbReference>
<evidence type="ECO:0000313" key="2">
    <source>
        <dbReference type="Proteomes" id="UP001234297"/>
    </source>
</evidence>
<organism evidence="1 2">
    <name type="scientific">Persea americana</name>
    <name type="common">Avocado</name>
    <dbReference type="NCBI Taxonomy" id="3435"/>
    <lineage>
        <taxon>Eukaryota</taxon>
        <taxon>Viridiplantae</taxon>
        <taxon>Streptophyta</taxon>
        <taxon>Embryophyta</taxon>
        <taxon>Tracheophyta</taxon>
        <taxon>Spermatophyta</taxon>
        <taxon>Magnoliopsida</taxon>
        <taxon>Magnoliidae</taxon>
        <taxon>Laurales</taxon>
        <taxon>Lauraceae</taxon>
        <taxon>Persea</taxon>
    </lineage>
</organism>
<dbReference type="EMBL" id="CM056812">
    <property type="protein sequence ID" value="KAJ8618312.1"/>
    <property type="molecule type" value="Genomic_DNA"/>
</dbReference>
<sequence>MSPSPSPSPISLILLISLLFTYFISATSASFKCTANHTCQSLIGYVPPNSTTVSSIKRLFGLKTHHQLLGSNSWPLSEPNRTVQAGSVVRVPVPCKCTNGTGVSNRTPFYKVRKGQTLDGIATNVFVGFVTYQEIVAVNGIKNPNLIQIGQEIWIPLPCSCDDVEGARAVHYGHVVVAGSSVAQIAGEFGTTRETLMSLNGIADPKQLKAGTILDVPLKACKSSVDNTSLDSSLLVPNGTYALTANNCVECSCNSDDLQLRCKTAQKVRISNWKQCPPMQCSGNLTLGANMTATCSLTTCAYTGYTKERILTVLSNQSTCPTGGAPGLQPLDISAAGIEREWRWRGLFVSLITGLLCFSFPW</sequence>
<evidence type="ECO:0000313" key="1">
    <source>
        <dbReference type="EMBL" id="KAJ8618312.1"/>
    </source>
</evidence>
<keyword evidence="2" id="KW-1185">Reference proteome</keyword>
<proteinExistence type="predicted"/>
<name>A0ACC2KB25_PERAE</name>
<reference evidence="1 2" key="1">
    <citation type="journal article" date="2022" name="Hortic Res">
        <title>A haplotype resolved chromosomal level avocado genome allows analysis of novel avocado genes.</title>
        <authorList>
            <person name="Nath O."/>
            <person name="Fletcher S.J."/>
            <person name="Hayward A."/>
            <person name="Shaw L.M."/>
            <person name="Masouleh A.K."/>
            <person name="Furtado A."/>
            <person name="Henry R.J."/>
            <person name="Mitter N."/>
        </authorList>
    </citation>
    <scope>NUCLEOTIDE SEQUENCE [LARGE SCALE GENOMIC DNA]</scope>
    <source>
        <strain evidence="2">cv. Hass</strain>
    </source>
</reference>
<gene>
    <name evidence="1" type="ORF">MRB53_014498</name>
</gene>